<accession>A0A7W9LZN7</accession>
<protein>
    <recommendedName>
        <fullName evidence="1">HTH cro/C1-type domain-containing protein</fullName>
    </recommendedName>
</protein>
<dbReference type="SUPFAM" id="SSF75011">
    <property type="entry name" value="3-carboxy-cis,cis-mucoante lactonizing enzyme"/>
    <property type="match status" value="1"/>
</dbReference>
<dbReference type="Gene3D" id="3.40.50.300">
    <property type="entry name" value="P-loop containing nucleotide triphosphate hydrolases"/>
    <property type="match status" value="1"/>
</dbReference>
<dbReference type="SMART" id="SM00530">
    <property type="entry name" value="HTH_XRE"/>
    <property type="match status" value="1"/>
</dbReference>
<dbReference type="InterPro" id="IPR001387">
    <property type="entry name" value="Cro/C1-type_HTH"/>
</dbReference>
<name>A0A7W9LZN7_9PSEU</name>
<gene>
    <name evidence="2" type="ORF">F4560_001769</name>
</gene>
<dbReference type="Pfam" id="PF20703">
    <property type="entry name" value="nSTAND1"/>
    <property type="match status" value="1"/>
</dbReference>
<keyword evidence="3" id="KW-1185">Reference proteome</keyword>
<dbReference type="AlphaFoldDB" id="A0A7W9LZN7"/>
<dbReference type="InterPro" id="IPR049052">
    <property type="entry name" value="nSTAND1"/>
</dbReference>
<dbReference type="EMBL" id="JACHMO010000001">
    <property type="protein sequence ID" value="MBB5802001.1"/>
    <property type="molecule type" value="Genomic_DNA"/>
</dbReference>
<dbReference type="Proteomes" id="UP000552097">
    <property type="component" value="Unassembled WGS sequence"/>
</dbReference>
<reference evidence="2 3" key="1">
    <citation type="submission" date="2020-08" db="EMBL/GenBank/DDBJ databases">
        <title>Sequencing the genomes of 1000 actinobacteria strains.</title>
        <authorList>
            <person name="Klenk H.-P."/>
        </authorList>
    </citation>
    <scope>NUCLEOTIDE SEQUENCE [LARGE SCALE GENOMIC DNA]</scope>
    <source>
        <strain evidence="2 3">DSM 45486</strain>
    </source>
</reference>
<comment type="caution">
    <text evidence="2">The sequence shown here is derived from an EMBL/GenBank/DDBJ whole genome shotgun (WGS) entry which is preliminary data.</text>
</comment>
<proteinExistence type="predicted"/>
<sequence>MPRLERPLVEDDTPVAKFAGDLRRLRRVAGLPSYRELGRQANYSPAALSEAAAGRRLPSLAVTKAFVRACGGDVEEWTARWRELATETVDHGDAPYVGLAAYQVIDADRFFGREGEVGRLLALVRERPFVGVFGASGAGKSSLLRAGLAAQWGKHLVITPGPDPITELAAALADQRSAVDVRAELAADPEHLRVLLRQTADDLLLVVDQFEEVFTLCAEADRRWLVRALTHAAGAARVVIGVRADFYGHCARHRELLDALHRSQSLVGPMNAEQLRRAVIEPAARRGVSLENALVARLIADVAGQQGALPLASHVLVETWRRRRGTVLTLAAYEDAGGVEHALARTAEEVYDALPEGEKQAARQVFQRLVALGDGIEDTRRRVARAELDAGDALVDRLAAARLVTLDRDTLDRDTVELTHEALLHAWPRLVDWLAEDRDSLRAHRRLTGAAEAWRAHDRDPDVLYRGAHLDQARRLGSRLNSVERDFVDAGLAAERGREALRKRGVHRLRRLVACLAALALLLASTAVYAVTAQRAVTRERNQALSLRAADKALDLLARPGDAAMLALAAYRLAPTTQARDALLLARAAGTDTVLGDGYARVPGSVTMTREYSPDARISGITYRLWDGERRAGGIAAPVDGFLNLLSADGRTAVVVQPGEFQLWDLGDLDAPRRTATRTDWPFPLGIDAAGTLLTAVEDGAAVHWRPGDTTRTRLPGDGVENAMPLDDGTGVVVSRRSGDRRDVEVLSLDGRSTTVLSRSSELELVAGPGGRLAVSDVDSAHLTVLDGADGHKTLLEAVAIPGDTVVEFSSDGRAVTALRHDSVWLWDLTGEREPLSLRVPGVEFGAARYDPATGELLLLTTLGALWRLAPDIDRVLHDVCADPVGFDWPAHFPDVPEQPLCP</sequence>
<evidence type="ECO:0000313" key="2">
    <source>
        <dbReference type="EMBL" id="MBB5802001.1"/>
    </source>
</evidence>
<dbReference type="RefSeq" id="WP_184918444.1">
    <property type="nucleotide sequence ID" value="NZ_JACHMO010000001.1"/>
</dbReference>
<dbReference type="CDD" id="cd00093">
    <property type="entry name" value="HTH_XRE"/>
    <property type="match status" value="1"/>
</dbReference>
<evidence type="ECO:0000313" key="3">
    <source>
        <dbReference type="Proteomes" id="UP000552097"/>
    </source>
</evidence>
<evidence type="ECO:0000259" key="1">
    <source>
        <dbReference type="SMART" id="SM00530"/>
    </source>
</evidence>
<feature type="domain" description="HTH cro/C1-type" evidence="1">
    <location>
        <begin position="21"/>
        <end position="77"/>
    </location>
</feature>
<dbReference type="SUPFAM" id="SSF52540">
    <property type="entry name" value="P-loop containing nucleoside triphosphate hydrolases"/>
    <property type="match status" value="1"/>
</dbReference>
<dbReference type="InterPro" id="IPR027417">
    <property type="entry name" value="P-loop_NTPase"/>
</dbReference>
<organism evidence="2 3">
    <name type="scientific">Saccharothrix ecbatanensis</name>
    <dbReference type="NCBI Taxonomy" id="1105145"/>
    <lineage>
        <taxon>Bacteria</taxon>
        <taxon>Bacillati</taxon>
        <taxon>Actinomycetota</taxon>
        <taxon>Actinomycetes</taxon>
        <taxon>Pseudonocardiales</taxon>
        <taxon>Pseudonocardiaceae</taxon>
        <taxon>Saccharothrix</taxon>
    </lineage>
</organism>